<evidence type="ECO:0000256" key="1">
    <source>
        <dbReference type="SAM" id="MobiDB-lite"/>
    </source>
</evidence>
<feature type="compositionally biased region" description="Basic and acidic residues" evidence="1">
    <location>
        <begin position="39"/>
        <end position="57"/>
    </location>
</feature>
<dbReference type="Proteomes" id="UP000425543">
    <property type="component" value="Segment"/>
</dbReference>
<name>A0A649VPL8_9CAUD</name>
<dbReference type="EMBL" id="MN586028">
    <property type="protein sequence ID" value="QGJ93603.1"/>
    <property type="molecule type" value="Genomic_DNA"/>
</dbReference>
<keyword evidence="3" id="KW-1185">Reference proteome</keyword>
<accession>A0A649VPL8</accession>
<dbReference type="GeneID" id="63026987"/>
<dbReference type="KEGG" id="vg:63026987"/>
<dbReference type="RefSeq" id="YP_010002437.1">
    <property type="nucleotide sequence ID" value="NC_053244.1"/>
</dbReference>
<evidence type="ECO:0000313" key="3">
    <source>
        <dbReference type="Proteomes" id="UP000425543"/>
    </source>
</evidence>
<sequence length="113" mass="12731">MTGPEHYAKAEQLLRFAKRWDDDADECRRRGDLVAFQTGDHRSRSEHDREAREADRKARRCRVDAQVHATLAQAAATALETVNSGLRPDLDDAVEDTFNDWHTAITGKGQLNG</sequence>
<feature type="region of interest" description="Disordered" evidence="1">
    <location>
        <begin position="37"/>
        <end position="57"/>
    </location>
</feature>
<gene>
    <name evidence="2" type="primary">49</name>
    <name evidence="2" type="ORF">SEA_MELBINS_49</name>
</gene>
<protein>
    <submittedName>
        <fullName evidence="2">Uncharacterized protein</fullName>
    </submittedName>
</protein>
<organism evidence="2 3">
    <name type="scientific">Gordonia phage MelBins</name>
    <dbReference type="NCBI Taxonomy" id="2656540"/>
    <lineage>
        <taxon>Viruses</taxon>
        <taxon>Duplodnaviria</taxon>
        <taxon>Heunggongvirae</taxon>
        <taxon>Uroviricota</taxon>
        <taxon>Caudoviricetes</taxon>
        <taxon>Stackebrandtviridae</taxon>
        <taxon>Schenleyvirinae</taxon>
        <taxon>Leonardvirus</taxon>
        <taxon>Leonardvirus melbins</taxon>
    </lineage>
</organism>
<proteinExistence type="predicted"/>
<reference evidence="2 3" key="1">
    <citation type="submission" date="2019-10" db="EMBL/GenBank/DDBJ databases">
        <authorList>
            <person name="Hernandez-Flores M.J."/>
            <person name="Aleman-Lozada M."/>
            <person name="Aponte-Olivieri F."/>
            <person name="Cruz-Velazquez M.A."/>
            <person name="Diaz-Melendez B.J."/>
            <person name="Jana-Martinez N.E."/>
            <person name="Medina-Santiago V."/>
            <person name="Mercado-Mulero C."/>
            <person name="Herrera-DelValle R.J."/>
            <person name="Ocasio-Caldero C.E."/>
            <person name="Silva-Martinez J.O."/>
            <person name="Fernandez-Martinez M."/>
            <person name="Vazquez E."/>
            <person name="Rubin M.R."/>
            <person name="Fryberger R.B."/>
            <person name="Garlena R.A."/>
            <person name="Russell D.A."/>
            <person name="Pope W.H."/>
            <person name="Jacobs-Sera D."/>
            <person name="Hatfull G.F."/>
        </authorList>
    </citation>
    <scope>NUCLEOTIDE SEQUENCE [LARGE SCALE GENOMIC DNA]</scope>
</reference>
<evidence type="ECO:0000313" key="2">
    <source>
        <dbReference type="EMBL" id="QGJ93603.1"/>
    </source>
</evidence>